<proteinExistence type="predicted"/>
<organism evidence="1 2">
    <name type="scientific">candidate division WOR-1 bacterium RIFOXYC12_FULL_54_18</name>
    <dbReference type="NCBI Taxonomy" id="1802584"/>
    <lineage>
        <taxon>Bacteria</taxon>
        <taxon>Bacillati</taxon>
        <taxon>Saganbacteria</taxon>
    </lineage>
</organism>
<sequence>MKYLIIFIFLWILPITSSALYGINNPALVAGDKSTYETRLKESGKLAGSSEREVQKARYAGRDYFVVKTIGQAEINNGDKLTSLTTSYYQINSDGSINVYSHEGESKKNGQPFSYVKITFDWPSRVAGLLFENLDKKQTKTKTIELTDNTVYTSDLAPYLQACVQNKRQAGKLKLIIPTGDTYNMIFQIKSDSDNSFRVDLKPDLGLLSGIIPSITFWFQGEAPHHFIRYEGPQGGPFSPIVVEKKIK</sequence>
<evidence type="ECO:0008006" key="3">
    <source>
        <dbReference type="Google" id="ProtNLM"/>
    </source>
</evidence>
<comment type="caution">
    <text evidence="1">The sequence shown here is derived from an EMBL/GenBank/DDBJ whole genome shotgun (WGS) entry which is preliminary data.</text>
</comment>
<gene>
    <name evidence="1" type="ORF">A3K49_00370</name>
</gene>
<dbReference type="EMBL" id="MEUG01000001">
    <property type="protein sequence ID" value="OGC27476.1"/>
    <property type="molecule type" value="Genomic_DNA"/>
</dbReference>
<reference evidence="1 2" key="1">
    <citation type="journal article" date="2016" name="Nat. Commun.">
        <title>Thousands of microbial genomes shed light on interconnected biogeochemical processes in an aquifer system.</title>
        <authorList>
            <person name="Anantharaman K."/>
            <person name="Brown C.T."/>
            <person name="Hug L.A."/>
            <person name="Sharon I."/>
            <person name="Castelle C.J."/>
            <person name="Probst A.J."/>
            <person name="Thomas B.C."/>
            <person name="Singh A."/>
            <person name="Wilkins M.J."/>
            <person name="Karaoz U."/>
            <person name="Brodie E.L."/>
            <person name="Williams K.H."/>
            <person name="Hubbard S.S."/>
            <person name="Banfield J.F."/>
        </authorList>
    </citation>
    <scope>NUCLEOTIDE SEQUENCE [LARGE SCALE GENOMIC DNA]</scope>
</reference>
<protein>
    <recommendedName>
        <fullName evidence="3">DUF3108 domain-containing protein</fullName>
    </recommendedName>
</protein>
<dbReference type="Proteomes" id="UP000178602">
    <property type="component" value="Unassembled WGS sequence"/>
</dbReference>
<evidence type="ECO:0000313" key="1">
    <source>
        <dbReference type="EMBL" id="OGC27476.1"/>
    </source>
</evidence>
<dbReference type="AlphaFoldDB" id="A0A1F4T4I5"/>
<name>A0A1F4T4I5_UNCSA</name>
<accession>A0A1F4T4I5</accession>
<evidence type="ECO:0000313" key="2">
    <source>
        <dbReference type="Proteomes" id="UP000178602"/>
    </source>
</evidence>